<accession>A0A167Q3B2</accession>
<dbReference type="Pfam" id="PF23240">
    <property type="entry name" value="HAT_PRP39_N"/>
    <property type="match status" value="1"/>
</dbReference>
<evidence type="ECO:0000256" key="6">
    <source>
        <dbReference type="ARBA" id="ARBA00038019"/>
    </source>
</evidence>
<dbReference type="InterPro" id="IPR059164">
    <property type="entry name" value="HAT_PRP39_C"/>
</dbReference>
<dbReference type="FunCoup" id="A0A167Q3B2">
    <property type="interactions" value="354"/>
</dbReference>
<dbReference type="GO" id="GO:0071004">
    <property type="term" value="C:U2-type prespliceosome"/>
    <property type="evidence" value="ECO:0007669"/>
    <property type="project" value="TreeGrafter"/>
</dbReference>
<reference evidence="8" key="1">
    <citation type="submission" date="2015-06" db="EMBL/GenBank/DDBJ databases">
        <title>Expansion of signal transduction pathways in fungi by whole-genome duplication.</title>
        <authorList>
            <consortium name="DOE Joint Genome Institute"/>
            <person name="Corrochano L.M."/>
            <person name="Kuo A."/>
            <person name="Marcet-Houben M."/>
            <person name="Polaino S."/>
            <person name="Salamov A."/>
            <person name="Villalobos J.M."/>
            <person name="Alvarez M.I."/>
            <person name="Avalos J."/>
            <person name="Benito E.P."/>
            <person name="Benoit I."/>
            <person name="Burger G."/>
            <person name="Camino L.P."/>
            <person name="Canovas D."/>
            <person name="Cerda-Olmedo E."/>
            <person name="Cheng J.-F."/>
            <person name="Dominguez A."/>
            <person name="Elias M."/>
            <person name="Eslava A.P."/>
            <person name="Glaser F."/>
            <person name="Grimwood J."/>
            <person name="Gutierrez G."/>
            <person name="Heitman J."/>
            <person name="Henrissat B."/>
            <person name="Iturriaga E.A."/>
            <person name="Lang B.F."/>
            <person name="Lavin J.L."/>
            <person name="Lee S."/>
            <person name="Li W."/>
            <person name="Lindquist E."/>
            <person name="Lopez-Garcia S."/>
            <person name="Luque E.M."/>
            <person name="Marcos A.T."/>
            <person name="Martin J."/>
            <person name="McCluskey K."/>
            <person name="Medina H.R."/>
            <person name="Miralles-Duran A."/>
            <person name="Miyazaki A."/>
            <person name="Munoz-Torres E."/>
            <person name="Oguiza J.A."/>
            <person name="Ohm R."/>
            <person name="Olmedo M."/>
            <person name="Orejas M."/>
            <person name="Ortiz-Castellanos L."/>
            <person name="Pisabarro A.G."/>
            <person name="Rodriguez-Romero J."/>
            <person name="Ruiz-Herrera J."/>
            <person name="Ruiz-Vazquez R."/>
            <person name="Sanz C."/>
            <person name="Schackwitz W."/>
            <person name="Schmutz J."/>
            <person name="Shahriari M."/>
            <person name="Shelest E."/>
            <person name="Silva-Franco F."/>
            <person name="Soanes D."/>
            <person name="Syed K."/>
            <person name="Tagua V.G."/>
            <person name="Talbot N.J."/>
            <person name="Thon M."/>
            <person name="De vries R.P."/>
            <person name="Wiebenga A."/>
            <person name="Yadav J.S."/>
            <person name="Braun E.L."/>
            <person name="Baker S."/>
            <person name="Garre V."/>
            <person name="Horwitz B."/>
            <person name="Torres-Martinez S."/>
            <person name="Idnurm A."/>
            <person name="Herrera-Estrella A."/>
            <person name="Gabaldon T."/>
            <person name="Grigoriev I.V."/>
        </authorList>
    </citation>
    <scope>NUCLEOTIDE SEQUENCE [LARGE SCALE GENOMIC DNA]</scope>
    <source>
        <strain evidence="8">NRRL 1555(-)</strain>
    </source>
</reference>
<protein>
    <recommendedName>
        <fullName evidence="9">Suppressor of forked domain-containing protein</fullName>
    </recommendedName>
</protein>
<dbReference type="GeneID" id="28990304"/>
<comment type="similarity">
    <text evidence="6">Belongs to the PRP39 family.</text>
</comment>
<dbReference type="InterPro" id="IPR011990">
    <property type="entry name" value="TPR-like_helical_dom_sf"/>
</dbReference>
<proteinExistence type="inferred from homology"/>
<dbReference type="Proteomes" id="UP000077315">
    <property type="component" value="Unassembled WGS sequence"/>
</dbReference>
<keyword evidence="5" id="KW-0539">Nucleus</keyword>
<keyword evidence="4" id="KW-0508">mRNA splicing</keyword>
<evidence type="ECO:0000256" key="5">
    <source>
        <dbReference type="ARBA" id="ARBA00023242"/>
    </source>
</evidence>
<keyword evidence="2" id="KW-0507">mRNA processing</keyword>
<dbReference type="PANTHER" id="PTHR17204:SF5">
    <property type="entry name" value="PRE-MRNA-PROCESSING FACTOR 39"/>
    <property type="match status" value="1"/>
</dbReference>
<dbReference type="InParanoid" id="A0A167Q3B2"/>
<dbReference type="RefSeq" id="XP_018297037.1">
    <property type="nucleotide sequence ID" value="XM_018429398.1"/>
</dbReference>
<dbReference type="OrthoDB" id="10265668at2759"/>
<dbReference type="VEuPathDB" id="FungiDB:PHYBLDRAFT_131015"/>
<name>A0A167Q3B2_PHYB8</name>
<dbReference type="AlphaFoldDB" id="A0A167Q3B2"/>
<evidence type="ECO:0000256" key="2">
    <source>
        <dbReference type="ARBA" id="ARBA00022664"/>
    </source>
</evidence>
<dbReference type="GO" id="GO:0030627">
    <property type="term" value="F:pre-mRNA 5'-splice site binding"/>
    <property type="evidence" value="ECO:0007669"/>
    <property type="project" value="TreeGrafter"/>
</dbReference>
<dbReference type="SUPFAM" id="SSF48452">
    <property type="entry name" value="TPR-like"/>
    <property type="match status" value="1"/>
</dbReference>
<evidence type="ECO:0000256" key="3">
    <source>
        <dbReference type="ARBA" id="ARBA00022737"/>
    </source>
</evidence>
<keyword evidence="8" id="KW-1185">Reference proteome</keyword>
<keyword evidence="3" id="KW-0677">Repeat</keyword>
<comment type="subcellular location">
    <subcellularLocation>
        <location evidence="1">Nucleus</location>
    </subcellularLocation>
</comment>
<organism evidence="7 8">
    <name type="scientific">Phycomyces blakesleeanus (strain ATCC 8743b / DSM 1359 / FGSC 10004 / NBRC 33097 / NRRL 1555)</name>
    <dbReference type="NCBI Taxonomy" id="763407"/>
    <lineage>
        <taxon>Eukaryota</taxon>
        <taxon>Fungi</taxon>
        <taxon>Fungi incertae sedis</taxon>
        <taxon>Mucoromycota</taxon>
        <taxon>Mucoromycotina</taxon>
        <taxon>Mucoromycetes</taxon>
        <taxon>Mucorales</taxon>
        <taxon>Phycomycetaceae</taxon>
        <taxon>Phycomyces</taxon>
    </lineage>
</organism>
<dbReference type="SMART" id="SM00386">
    <property type="entry name" value="HAT"/>
    <property type="match status" value="6"/>
</dbReference>
<dbReference type="FunFam" id="1.25.40.10:FF:000064">
    <property type="entry name" value="Putative pre-mrna-processing factor 39"/>
    <property type="match status" value="1"/>
</dbReference>
<dbReference type="GO" id="GO:0000243">
    <property type="term" value="C:commitment complex"/>
    <property type="evidence" value="ECO:0007669"/>
    <property type="project" value="TreeGrafter"/>
</dbReference>
<dbReference type="InterPro" id="IPR003107">
    <property type="entry name" value="HAT"/>
</dbReference>
<dbReference type="Gene3D" id="1.25.40.10">
    <property type="entry name" value="Tetratricopeptide repeat domain"/>
    <property type="match status" value="2"/>
</dbReference>
<evidence type="ECO:0000313" key="8">
    <source>
        <dbReference type="Proteomes" id="UP000077315"/>
    </source>
</evidence>
<gene>
    <name evidence="7" type="ORF">PHYBLDRAFT_131015</name>
</gene>
<dbReference type="GO" id="GO:0005685">
    <property type="term" value="C:U1 snRNP"/>
    <property type="evidence" value="ECO:0007669"/>
    <property type="project" value="TreeGrafter"/>
</dbReference>
<evidence type="ECO:0000256" key="1">
    <source>
        <dbReference type="ARBA" id="ARBA00004123"/>
    </source>
</evidence>
<dbReference type="EMBL" id="KV440973">
    <property type="protein sequence ID" value="OAD78997.1"/>
    <property type="molecule type" value="Genomic_DNA"/>
</dbReference>
<dbReference type="Pfam" id="PF13174">
    <property type="entry name" value="TPR_6"/>
    <property type="match status" value="1"/>
</dbReference>
<evidence type="ECO:0000313" key="7">
    <source>
        <dbReference type="EMBL" id="OAD78997.1"/>
    </source>
</evidence>
<dbReference type="GO" id="GO:0000395">
    <property type="term" value="P:mRNA 5'-splice site recognition"/>
    <property type="evidence" value="ECO:0007669"/>
    <property type="project" value="TreeGrafter"/>
</dbReference>
<sequence>MNNTSSTDIVEWNQLWHAVRENPEDFQSWEQLIRVAELTKGTTTLRNESQVETVYDSFLTKFPLCFVYWKKYADWKMDIYGEAEAEKVYERGVSAIRNSIDLWNHYCDFAQNQPGKDVRELFERAAKDVGLDFFSHPFWDKYLEYEEIHGTSSLSVLHLLDRIVVIPMHQYARYYEKWRQLRSTLLLEDALGPDVLEIQMETIKKEKCDISEDDMKKALRVRMEDDEQSVYNKTQEETNKRWVFEAEIKRTYFHVKPLDKPQLLNWKKYLDFEESAGNSQRIKALYERCLVSCAEYEDFWLCYGHWLISHEFLEEAKIAYERAVYTFLASDKFKIKIALACLLEEEDNIEEARKIYSTTLEKYPNQTETILNYIYFEGRQNSQQFEPLIKKYIDSATLDNSSKSYFIVQLARHYQQNGQSDKARDIYLSVTQQYPESKYAWLNYINFEQNYFDLKAKEEHIQLAFDKARNCKSLEPDFRADVLHRYKKYILERGLSVRLLNRVSPTLSQLSGESGIKRGATEENRYIPYPKQARYDSTPTSSANITVLASVPIPNDISSTKTDPASYYSGAHTYGYPYQAQGSYGADYYGHSAANWQG</sequence>
<evidence type="ECO:0008006" key="9">
    <source>
        <dbReference type="Google" id="ProtNLM"/>
    </source>
</evidence>
<evidence type="ECO:0000256" key="4">
    <source>
        <dbReference type="ARBA" id="ARBA00023187"/>
    </source>
</evidence>
<dbReference type="PANTHER" id="PTHR17204">
    <property type="entry name" value="PRE-MRNA PROCESSING PROTEIN PRP39-RELATED"/>
    <property type="match status" value="1"/>
</dbReference>
<dbReference type="STRING" id="763407.A0A167Q3B2"/>
<dbReference type="InterPro" id="IPR019734">
    <property type="entry name" value="TPR_rpt"/>
</dbReference>
<dbReference type="Pfam" id="PF23241">
    <property type="entry name" value="HAT_PRP39_C"/>
    <property type="match status" value="1"/>
</dbReference>